<name>A0AAD0AKM4_9FUSO</name>
<organism evidence="1 2">
    <name type="scientific">Fusobacterium pseudoperiodonticum</name>
    <dbReference type="NCBI Taxonomy" id="2663009"/>
    <lineage>
        <taxon>Bacteria</taxon>
        <taxon>Fusobacteriati</taxon>
        <taxon>Fusobacteriota</taxon>
        <taxon>Fusobacteriia</taxon>
        <taxon>Fusobacteriales</taxon>
        <taxon>Fusobacteriaceae</taxon>
        <taxon>Fusobacterium</taxon>
    </lineage>
</organism>
<evidence type="ECO:0000313" key="1">
    <source>
        <dbReference type="EMBL" id="ATV61096.1"/>
    </source>
</evidence>
<dbReference type="RefSeq" id="WP_099986946.1">
    <property type="nucleotide sequence ID" value="NZ_CP024700.1"/>
</dbReference>
<accession>A0AAD0AKM4</accession>
<dbReference type="EMBL" id="CP024700">
    <property type="protein sequence ID" value="ATV61096.1"/>
    <property type="molecule type" value="Genomic_DNA"/>
</dbReference>
<reference evidence="1 2" key="1">
    <citation type="submission" date="2017-11" db="EMBL/GenBank/DDBJ databases">
        <title>Genome sequencing of Fusobacterium periodonticum KCOM 1263.</title>
        <authorList>
            <person name="Kook J.-K."/>
            <person name="Park S.-N."/>
            <person name="Lim Y.K."/>
        </authorList>
    </citation>
    <scope>NUCLEOTIDE SEQUENCE [LARGE SCALE GENOMIC DNA]</scope>
    <source>
        <strain evidence="1 2">KCOM 1263</strain>
    </source>
</reference>
<protein>
    <submittedName>
        <fullName evidence="1">Uncharacterized protein</fullName>
    </submittedName>
</protein>
<gene>
    <name evidence="1" type="ORF">CTM74_04180</name>
</gene>
<dbReference type="Proteomes" id="UP000228552">
    <property type="component" value="Chromosome"/>
</dbReference>
<keyword evidence="2" id="KW-1185">Reference proteome</keyword>
<dbReference type="AlphaFoldDB" id="A0AAD0AKM4"/>
<sequence>MRKIVGVKSPYNVYYLIEGIRRIYSFSNLDEYYKNDIPNLELLITKLKIQIVETQKFSKTRTIALKNYIRN</sequence>
<proteinExistence type="predicted"/>
<evidence type="ECO:0000313" key="2">
    <source>
        <dbReference type="Proteomes" id="UP000228552"/>
    </source>
</evidence>